<evidence type="ECO:0000256" key="4">
    <source>
        <dbReference type="ARBA" id="ARBA00022695"/>
    </source>
</evidence>
<dbReference type="Gene3D" id="3.90.176.10">
    <property type="entry name" value="Toxin ADP-ribosyltransferase, Chain A, domain 1"/>
    <property type="match status" value="1"/>
</dbReference>
<dbReference type="PANTHER" id="PTHR23306">
    <property type="entry name" value="TUMOR SUSCEPTIBILITY GENE 101 PROTEIN-RELATED"/>
    <property type="match status" value="1"/>
</dbReference>
<sequence>MSKQFPNGIEKMVVQQYLVLRDVKQVISSSISHLILKIQPYFYNNGTSVDLLCLCGTVSIQHKGNRYNIPVEIWLQKDYPLVAPLVYVKPTSNMYIASASGNVNQDGLVVLSYLESWHHTSNLYNLLRAMSESFSKSPPVYAKFSPHYKSLSNSNASSSGTAASVSLSNIPLSITHSPTYSSMSNNVSEQKQTHRFSDIGAEPRRMLLPIQGFEKMPLVSLEKAIRPVASFVPDVEQMVWIAKENCHRPKDGLTTDESASIMLYTMQWEPYEKSFYVKLNTTLRASVREQLKPWFLYLRLIINALQKLPSTHHVVYRGIKSDLTAQYSQGSTIVWWGFSSCTRSIETLKNECFLGKKGKRTLFHIECASGKNIQSHSFYAQEDEVLLPPARQFEVIGCLDQGNGLQIIQLRETQPEFPLIKLNSS</sequence>
<evidence type="ECO:0000313" key="9">
    <source>
        <dbReference type="EMBL" id="CAF1634340.1"/>
    </source>
</evidence>
<evidence type="ECO:0000313" key="8">
    <source>
        <dbReference type="EMBL" id="CAF1334294.1"/>
    </source>
</evidence>
<keyword evidence="3 6" id="KW-0808">Transferase</keyword>
<dbReference type="GO" id="GO:0008333">
    <property type="term" value="P:endosome to lysosome transport"/>
    <property type="evidence" value="ECO:0007669"/>
    <property type="project" value="TreeGrafter"/>
</dbReference>
<dbReference type="GO" id="GO:0016779">
    <property type="term" value="F:nucleotidyltransferase activity"/>
    <property type="evidence" value="ECO:0007669"/>
    <property type="project" value="UniProtKB-KW"/>
</dbReference>
<keyword evidence="4" id="KW-0548">Nucleotidyltransferase</keyword>
<evidence type="ECO:0000256" key="3">
    <source>
        <dbReference type="ARBA" id="ARBA00022679"/>
    </source>
</evidence>
<feature type="domain" description="UEV" evidence="7">
    <location>
        <begin position="1"/>
        <end position="144"/>
    </location>
</feature>
<dbReference type="GO" id="GO:0015031">
    <property type="term" value="P:protein transport"/>
    <property type="evidence" value="ECO:0007669"/>
    <property type="project" value="InterPro"/>
</dbReference>
<comment type="similarity">
    <text evidence="1 6">Belongs to the Arg-specific ADP-ribosyltransferase family.</text>
</comment>
<evidence type="ECO:0000259" key="7">
    <source>
        <dbReference type="PROSITE" id="PS51322"/>
    </source>
</evidence>
<protein>
    <recommendedName>
        <fullName evidence="6">NAD(P)(+)--arginine ADP-ribosyltransferase</fullName>
        <ecNumber evidence="6">2.4.2.31</ecNumber>
    </recommendedName>
    <alternativeName>
        <fullName evidence="6">Mono(ADP-ribosyl)transferase</fullName>
    </alternativeName>
</protein>
<dbReference type="SUPFAM" id="SSF54495">
    <property type="entry name" value="UBC-like"/>
    <property type="match status" value="1"/>
</dbReference>
<dbReference type="PROSITE" id="PS51996">
    <property type="entry name" value="TR_MART"/>
    <property type="match status" value="1"/>
</dbReference>
<name>A0A816DI05_9BILA</name>
<dbReference type="Gene3D" id="3.10.110.10">
    <property type="entry name" value="Ubiquitin Conjugating Enzyme"/>
    <property type="match status" value="1"/>
</dbReference>
<dbReference type="EMBL" id="CAJNOL010008172">
    <property type="protein sequence ID" value="CAF1634340.1"/>
    <property type="molecule type" value="Genomic_DNA"/>
</dbReference>
<accession>A0A816DI05</accession>
<dbReference type="AlphaFoldDB" id="A0A816DI05"/>
<dbReference type="SUPFAM" id="SSF56399">
    <property type="entry name" value="ADP-ribosylation"/>
    <property type="match status" value="1"/>
</dbReference>
<dbReference type="EC" id="2.4.2.31" evidence="6"/>
<dbReference type="GO" id="GO:0106274">
    <property type="term" value="F:NAD+-protein-arginine ADP-ribosyltransferase activity"/>
    <property type="evidence" value="ECO:0007669"/>
    <property type="project" value="UniProtKB-EC"/>
</dbReference>
<dbReference type="EMBL" id="CAJNOH010003384">
    <property type="protein sequence ID" value="CAF1334294.1"/>
    <property type="molecule type" value="Genomic_DNA"/>
</dbReference>
<dbReference type="PANTHER" id="PTHR23306:SF3">
    <property type="entry name" value="TUMOR SUPPRESSOR PROTEIN 101"/>
    <property type="match status" value="1"/>
</dbReference>
<comment type="caution">
    <text evidence="9">The sequence shown here is derived from an EMBL/GenBank/DDBJ whole genome shotgun (WGS) entry which is preliminary data.</text>
</comment>
<reference evidence="9" key="1">
    <citation type="submission" date="2021-02" db="EMBL/GenBank/DDBJ databases">
        <authorList>
            <person name="Nowell W R."/>
        </authorList>
    </citation>
    <scope>NUCLEOTIDE SEQUENCE</scope>
</reference>
<evidence type="ECO:0000256" key="5">
    <source>
        <dbReference type="ARBA" id="ARBA00047597"/>
    </source>
</evidence>
<evidence type="ECO:0000313" key="10">
    <source>
        <dbReference type="Proteomes" id="UP000663870"/>
    </source>
</evidence>
<dbReference type="Proteomes" id="UP000663870">
    <property type="component" value="Unassembled WGS sequence"/>
</dbReference>
<dbReference type="Pfam" id="PF01129">
    <property type="entry name" value="ART"/>
    <property type="match status" value="1"/>
</dbReference>
<proteinExistence type="inferred from homology"/>
<evidence type="ECO:0000256" key="1">
    <source>
        <dbReference type="ARBA" id="ARBA00009558"/>
    </source>
</evidence>
<keyword evidence="6" id="KW-0521">NADP</keyword>
<dbReference type="PROSITE" id="PS51322">
    <property type="entry name" value="UEV"/>
    <property type="match status" value="1"/>
</dbReference>
<dbReference type="InterPro" id="IPR016135">
    <property type="entry name" value="UBQ-conjugating_enzyme/RWD"/>
</dbReference>
<gene>
    <name evidence="9" type="ORF">JXQ802_LOCUS52280</name>
    <name evidence="8" type="ORF">PYM288_LOCUS31572</name>
</gene>
<keyword evidence="6" id="KW-0520">NAD</keyword>
<evidence type="ECO:0000256" key="6">
    <source>
        <dbReference type="RuleBase" id="RU361228"/>
    </source>
</evidence>
<dbReference type="Pfam" id="PF05743">
    <property type="entry name" value="UEV"/>
    <property type="match status" value="1"/>
</dbReference>
<dbReference type="GO" id="GO:0000813">
    <property type="term" value="C:ESCRT I complex"/>
    <property type="evidence" value="ECO:0007669"/>
    <property type="project" value="TreeGrafter"/>
</dbReference>
<evidence type="ECO:0000256" key="2">
    <source>
        <dbReference type="ARBA" id="ARBA00022676"/>
    </source>
</evidence>
<dbReference type="InterPro" id="IPR000768">
    <property type="entry name" value="ART"/>
</dbReference>
<dbReference type="InterPro" id="IPR052070">
    <property type="entry name" value="ESCRT-I_UEV_domain"/>
</dbReference>
<keyword evidence="10" id="KW-1185">Reference proteome</keyword>
<dbReference type="Proteomes" id="UP000663854">
    <property type="component" value="Unassembled WGS sequence"/>
</dbReference>
<comment type="catalytic activity">
    <reaction evidence="5 6">
        <text>L-arginyl-[protein] + NAD(+) = N(omega)-(ADP-D-ribosyl)-L-arginyl-[protein] + nicotinamide + H(+)</text>
        <dbReference type="Rhea" id="RHEA:19149"/>
        <dbReference type="Rhea" id="RHEA-COMP:10532"/>
        <dbReference type="Rhea" id="RHEA-COMP:15087"/>
        <dbReference type="ChEBI" id="CHEBI:15378"/>
        <dbReference type="ChEBI" id="CHEBI:17154"/>
        <dbReference type="ChEBI" id="CHEBI:29965"/>
        <dbReference type="ChEBI" id="CHEBI:57540"/>
        <dbReference type="ChEBI" id="CHEBI:142554"/>
        <dbReference type="EC" id="2.4.2.31"/>
    </reaction>
</comment>
<dbReference type="InterPro" id="IPR008883">
    <property type="entry name" value="UEV_N"/>
</dbReference>
<dbReference type="GO" id="GO:0043130">
    <property type="term" value="F:ubiquitin binding"/>
    <property type="evidence" value="ECO:0007669"/>
    <property type="project" value="TreeGrafter"/>
</dbReference>
<dbReference type="CDD" id="cd11685">
    <property type="entry name" value="UEV_TSG101-like"/>
    <property type="match status" value="1"/>
</dbReference>
<keyword evidence="2 6" id="KW-0328">Glycosyltransferase</keyword>
<organism evidence="9 10">
    <name type="scientific">Rotaria sordida</name>
    <dbReference type="NCBI Taxonomy" id="392033"/>
    <lineage>
        <taxon>Eukaryota</taxon>
        <taxon>Metazoa</taxon>
        <taxon>Spiralia</taxon>
        <taxon>Gnathifera</taxon>
        <taxon>Rotifera</taxon>
        <taxon>Eurotatoria</taxon>
        <taxon>Bdelloidea</taxon>
        <taxon>Philodinida</taxon>
        <taxon>Philodinidae</taxon>
        <taxon>Rotaria</taxon>
    </lineage>
</organism>